<gene>
    <name evidence="1" type="ORF">H4W34_003190</name>
</gene>
<evidence type="ECO:0000313" key="2">
    <source>
        <dbReference type="Proteomes" id="UP000627838"/>
    </source>
</evidence>
<dbReference type="Proteomes" id="UP000627838">
    <property type="component" value="Unassembled WGS sequence"/>
</dbReference>
<dbReference type="EMBL" id="JADBDZ010000001">
    <property type="protein sequence ID" value="MBE1533357.1"/>
    <property type="molecule type" value="Genomic_DNA"/>
</dbReference>
<sequence>MTVSNVDERLNEIASLLVHIMPECWEQAHVVYSAVGASFEAVTIGGGLADPGFLNEYNRASVGSMREAEELVPVSGVYELLRELRSRMYEEGRGAWWRMVLIVRCHADSPSPSAEGLPQWKVKFEYPQHIDWRDDDFWRENITPAAAYEDLTMFPRNAENIPAWLEQLASVHVPAVDFDPQEILRSPQREKHLTSLLPAGLEELFSAARRCLLELLPPELVDRFQIGRLADGSWSVIAAPPSWLAVRMDEGGCTEVHAFAKPRPAVAFAVGAVLAEAGTEVNSSILRAAGVLSKEKSPRKLINAWTLGDYRSNAGKASRRTLAAARPKGRAAARRRYVELWPLHNRPGGHFVCRPGPPPAKGAFVSTHEIFRWHAENLLPQEAPPTVDPHAENAFPREMLAVGMELDAYVGRRVPLHDRHPVLQQRYAWHTGRASISRLPGTAFLPGLSWPFLPRSDFFHRWWRAFGDLRDRLAWLPPRPSDL</sequence>
<protein>
    <submittedName>
        <fullName evidence="1">Uncharacterized protein</fullName>
    </submittedName>
</protein>
<organism evidence="1 2">
    <name type="scientific">Actinomadura algeriensis</name>
    <dbReference type="NCBI Taxonomy" id="1679523"/>
    <lineage>
        <taxon>Bacteria</taxon>
        <taxon>Bacillati</taxon>
        <taxon>Actinomycetota</taxon>
        <taxon>Actinomycetes</taxon>
        <taxon>Streptosporangiales</taxon>
        <taxon>Thermomonosporaceae</taxon>
        <taxon>Actinomadura</taxon>
    </lineage>
</organism>
<evidence type="ECO:0000313" key="1">
    <source>
        <dbReference type="EMBL" id="MBE1533357.1"/>
    </source>
</evidence>
<reference evidence="1 2" key="1">
    <citation type="submission" date="2020-10" db="EMBL/GenBank/DDBJ databases">
        <title>Sequencing the genomes of 1000 actinobacteria strains.</title>
        <authorList>
            <person name="Klenk H.-P."/>
        </authorList>
    </citation>
    <scope>NUCLEOTIDE SEQUENCE [LARGE SCALE GENOMIC DNA]</scope>
    <source>
        <strain evidence="1 2">DSM 46744</strain>
    </source>
</reference>
<keyword evidence="2" id="KW-1185">Reference proteome</keyword>
<accession>A0ABR9JS45</accession>
<comment type="caution">
    <text evidence="1">The sequence shown here is derived from an EMBL/GenBank/DDBJ whole genome shotgun (WGS) entry which is preliminary data.</text>
</comment>
<dbReference type="SUPFAM" id="SSF160424">
    <property type="entry name" value="BH3703-like"/>
    <property type="match status" value="1"/>
</dbReference>
<proteinExistence type="predicted"/>
<dbReference type="InterPro" id="IPR036170">
    <property type="entry name" value="YezG-like_sf"/>
</dbReference>
<name>A0ABR9JS45_9ACTN</name>